<evidence type="ECO:0000313" key="2">
    <source>
        <dbReference type="Proteomes" id="UP001595823"/>
    </source>
</evidence>
<evidence type="ECO:0008006" key="3">
    <source>
        <dbReference type="Google" id="ProtNLM"/>
    </source>
</evidence>
<protein>
    <recommendedName>
        <fullName evidence="3">N-acetyltransferase domain-containing protein</fullName>
    </recommendedName>
</protein>
<organism evidence="1 2">
    <name type="scientific">Salininema proteolyticum</name>
    <dbReference type="NCBI Taxonomy" id="1607685"/>
    <lineage>
        <taxon>Bacteria</taxon>
        <taxon>Bacillati</taxon>
        <taxon>Actinomycetota</taxon>
        <taxon>Actinomycetes</taxon>
        <taxon>Glycomycetales</taxon>
        <taxon>Glycomycetaceae</taxon>
        <taxon>Salininema</taxon>
    </lineage>
</organism>
<sequence>MKLDLSPIELVVTELDSSSDFSLDDRFNTEWWNSNMVAVKGGRFSITLDGREVARARCSASAYADYYRDYIRTAGAKQLTSIDLLEVASDLRRNGIGKEAVSVLCQEFADSEMIALAAGTGAEYFWEALAWQRFDAVGGSNWRPLFVSPSATTASRSWRSVTEATAEIRRSGTVTRVTIQGIEDGYPRSLVVEVQSDKEDFGFSVGHIVQFGEPDGHDVIDELQRSEATLMLYWEKSWWDQVGSACLRVEFKDQAEAAKADRAILHG</sequence>
<evidence type="ECO:0000313" key="1">
    <source>
        <dbReference type="EMBL" id="MFC4337380.1"/>
    </source>
</evidence>
<dbReference type="RefSeq" id="WP_380624320.1">
    <property type="nucleotide sequence ID" value="NZ_JBHSDK010000029.1"/>
</dbReference>
<comment type="caution">
    <text evidence="1">The sequence shown here is derived from an EMBL/GenBank/DDBJ whole genome shotgun (WGS) entry which is preliminary data.</text>
</comment>
<keyword evidence="2" id="KW-1185">Reference proteome</keyword>
<name>A0ABV8U2P4_9ACTN</name>
<gene>
    <name evidence="1" type="ORF">ACFPET_19460</name>
</gene>
<proteinExistence type="predicted"/>
<accession>A0ABV8U2P4</accession>
<dbReference type="Proteomes" id="UP001595823">
    <property type="component" value="Unassembled WGS sequence"/>
</dbReference>
<dbReference type="EMBL" id="JBHSDK010000029">
    <property type="protein sequence ID" value="MFC4337380.1"/>
    <property type="molecule type" value="Genomic_DNA"/>
</dbReference>
<reference evidence="2" key="1">
    <citation type="journal article" date="2019" name="Int. J. Syst. Evol. Microbiol.">
        <title>The Global Catalogue of Microorganisms (GCM) 10K type strain sequencing project: providing services to taxonomists for standard genome sequencing and annotation.</title>
        <authorList>
            <consortium name="The Broad Institute Genomics Platform"/>
            <consortium name="The Broad Institute Genome Sequencing Center for Infectious Disease"/>
            <person name="Wu L."/>
            <person name="Ma J."/>
        </authorList>
    </citation>
    <scope>NUCLEOTIDE SEQUENCE [LARGE SCALE GENOMIC DNA]</scope>
    <source>
        <strain evidence="2">IBRC-M 10908</strain>
    </source>
</reference>